<sequence length="85" mass="9332">MKRSYTLGVTTFLHHTQALGQQTSDRQTNPLIDKSGEDTVYIGTFLTIVAIAAIVGVLSRRFEHAVLTALGLSLIAIAIFFFINH</sequence>
<feature type="transmembrane region" description="Helical" evidence="1">
    <location>
        <begin position="65"/>
        <end position="83"/>
    </location>
</feature>
<name>A0A846H6B7_9CYAN</name>
<reference evidence="2 3" key="1">
    <citation type="journal article" date="2015" name="Genome Announc.">
        <title>Draft Genome Sequence of Cyanobacterium Hassallia byssoidea Strain VB512170, Isolated from Monuments in India.</title>
        <authorList>
            <person name="Singh D."/>
            <person name="Chandrababunaidu M.M."/>
            <person name="Panda A."/>
            <person name="Sen D."/>
            <person name="Bhattacharyya S."/>
            <person name="Adhikary S.P."/>
            <person name="Tripathy S."/>
        </authorList>
    </citation>
    <scope>NUCLEOTIDE SEQUENCE [LARGE SCALE GENOMIC DNA]</scope>
    <source>
        <strain evidence="2 3">VB512170</strain>
    </source>
</reference>
<dbReference type="Proteomes" id="UP000031549">
    <property type="component" value="Unassembled WGS sequence"/>
</dbReference>
<keyword evidence="1" id="KW-0472">Membrane</keyword>
<organism evidence="2 3">
    <name type="scientific">Hassallia byssoidea VB512170</name>
    <dbReference type="NCBI Taxonomy" id="1304833"/>
    <lineage>
        <taxon>Bacteria</taxon>
        <taxon>Bacillati</taxon>
        <taxon>Cyanobacteriota</taxon>
        <taxon>Cyanophyceae</taxon>
        <taxon>Nostocales</taxon>
        <taxon>Tolypothrichaceae</taxon>
        <taxon>Hassallia</taxon>
    </lineage>
</organism>
<feature type="transmembrane region" description="Helical" evidence="1">
    <location>
        <begin position="39"/>
        <end position="58"/>
    </location>
</feature>
<comment type="caution">
    <text evidence="2">The sequence shown here is derived from an EMBL/GenBank/DDBJ whole genome shotgun (WGS) entry which is preliminary data.</text>
</comment>
<keyword evidence="3" id="KW-1185">Reference proteome</keyword>
<protein>
    <submittedName>
        <fullName evidence="2">Uncharacterized protein</fullName>
    </submittedName>
</protein>
<dbReference type="RefSeq" id="WP_052324927.1">
    <property type="nucleotide sequence ID" value="NZ_JTCM02000015.1"/>
</dbReference>
<evidence type="ECO:0000313" key="3">
    <source>
        <dbReference type="Proteomes" id="UP000031549"/>
    </source>
</evidence>
<proteinExistence type="predicted"/>
<dbReference type="EMBL" id="JTCM02000015">
    <property type="protein sequence ID" value="NEU72916.1"/>
    <property type="molecule type" value="Genomic_DNA"/>
</dbReference>
<keyword evidence="1" id="KW-0812">Transmembrane</keyword>
<dbReference type="AlphaFoldDB" id="A0A846H6B7"/>
<gene>
    <name evidence="2" type="ORF">PI95_010155</name>
</gene>
<accession>A0A846H6B7</accession>
<keyword evidence="1" id="KW-1133">Transmembrane helix</keyword>
<evidence type="ECO:0000313" key="2">
    <source>
        <dbReference type="EMBL" id="NEU72916.1"/>
    </source>
</evidence>
<evidence type="ECO:0000256" key="1">
    <source>
        <dbReference type="SAM" id="Phobius"/>
    </source>
</evidence>